<proteinExistence type="predicted"/>
<reference evidence="1 2" key="1">
    <citation type="journal article" date="2017" name="Genome Announc.">
        <title>Genome sequence of the saprophytic ascomycete Epicoccum nigrum ICMP 19927 strain isolated from New Zealand.</title>
        <authorList>
            <person name="Fokin M."/>
            <person name="Fleetwood D."/>
            <person name="Weir B.S."/>
            <person name="Villas-Boas S.G."/>
        </authorList>
    </citation>
    <scope>NUCLEOTIDE SEQUENCE [LARGE SCALE GENOMIC DNA]</scope>
    <source>
        <strain evidence="1 2">ICMP 19927</strain>
    </source>
</reference>
<dbReference type="InParanoid" id="A0A1Y2MEF7"/>
<accession>A0A1Y2MEF7</accession>
<keyword evidence="2" id="KW-1185">Reference proteome</keyword>
<dbReference type="AlphaFoldDB" id="A0A1Y2MEF7"/>
<sequence>MEANPQLAFVPASITMINLDLGPYLSRLPEELLIYIFNIIATTLFPPTSRLLSAHGFNPDTYAILNRHYAFKRIRTVSKTFCALFMQAFYENLHFVCHKPRKPSPESPETYRVPLMPPTSMRRFLRTLRIEFVLNRFYEANFKPYPDVPGKAGEMMRLRHRIDRVKQLMAACPAMRALSRLTHPVSGFCNLAHLDLAVRIDLTSYTKSRHALTLDDAFLTALKETKIVVKAKKVTLTVTDYIPHEDCQELIQPLPKVQEKITVIETG</sequence>
<evidence type="ECO:0000313" key="1">
    <source>
        <dbReference type="EMBL" id="OSS54506.1"/>
    </source>
</evidence>
<name>A0A1Y2MEF7_EPING</name>
<protein>
    <recommendedName>
        <fullName evidence="3">F-box domain-containing protein</fullName>
    </recommendedName>
</protein>
<organism evidence="1 2">
    <name type="scientific">Epicoccum nigrum</name>
    <name type="common">Soil fungus</name>
    <name type="synonym">Epicoccum purpurascens</name>
    <dbReference type="NCBI Taxonomy" id="105696"/>
    <lineage>
        <taxon>Eukaryota</taxon>
        <taxon>Fungi</taxon>
        <taxon>Dikarya</taxon>
        <taxon>Ascomycota</taxon>
        <taxon>Pezizomycotina</taxon>
        <taxon>Dothideomycetes</taxon>
        <taxon>Pleosporomycetidae</taxon>
        <taxon>Pleosporales</taxon>
        <taxon>Pleosporineae</taxon>
        <taxon>Didymellaceae</taxon>
        <taxon>Epicoccum</taxon>
    </lineage>
</organism>
<dbReference type="EMBL" id="KZ107838">
    <property type="protein sequence ID" value="OSS54506.1"/>
    <property type="molecule type" value="Genomic_DNA"/>
</dbReference>
<dbReference type="Proteomes" id="UP000193240">
    <property type="component" value="Unassembled WGS sequence"/>
</dbReference>
<evidence type="ECO:0008006" key="3">
    <source>
        <dbReference type="Google" id="ProtNLM"/>
    </source>
</evidence>
<gene>
    <name evidence="1" type="ORF">B5807_01268</name>
</gene>
<evidence type="ECO:0000313" key="2">
    <source>
        <dbReference type="Proteomes" id="UP000193240"/>
    </source>
</evidence>